<evidence type="ECO:0000256" key="3">
    <source>
        <dbReference type="ARBA" id="ARBA00016387"/>
    </source>
</evidence>
<evidence type="ECO:0000256" key="16">
    <source>
        <dbReference type="ARBA" id="ARBA00044998"/>
    </source>
</evidence>
<evidence type="ECO:0000256" key="7">
    <source>
        <dbReference type="ARBA" id="ARBA00022801"/>
    </source>
</evidence>
<comment type="catalytic activity">
    <reaction evidence="19">
        <text>ATP + H2O = ADP + phosphate + H(+)</text>
        <dbReference type="Rhea" id="RHEA:13065"/>
        <dbReference type="ChEBI" id="CHEBI:15377"/>
        <dbReference type="ChEBI" id="CHEBI:15378"/>
        <dbReference type="ChEBI" id="CHEBI:30616"/>
        <dbReference type="ChEBI" id="CHEBI:43474"/>
        <dbReference type="ChEBI" id="CHEBI:456216"/>
        <dbReference type="EC" id="5.6.2.3"/>
    </reaction>
</comment>
<comment type="cofactor">
    <cofactor evidence="1">
        <name>[4Fe-4S] cluster</name>
        <dbReference type="ChEBI" id="CHEBI:49883"/>
    </cofactor>
</comment>
<evidence type="ECO:0000256" key="12">
    <source>
        <dbReference type="ARBA" id="ARBA00023235"/>
    </source>
</evidence>
<evidence type="ECO:0000256" key="15">
    <source>
        <dbReference type="ARBA" id="ARBA00044969"/>
    </source>
</evidence>
<feature type="compositionally biased region" description="Acidic residues" evidence="20">
    <location>
        <begin position="56"/>
        <end position="75"/>
    </location>
</feature>
<name>A0A9W8JQM0_9AGAR</name>
<feature type="region of interest" description="Disordered" evidence="20">
    <location>
        <begin position="146"/>
        <end position="173"/>
    </location>
</feature>
<evidence type="ECO:0000256" key="18">
    <source>
        <dbReference type="ARBA" id="ARBA00045702"/>
    </source>
</evidence>
<dbReference type="InterPro" id="IPR010614">
    <property type="entry name" value="RAD3-like_helicase_DEAD"/>
</dbReference>
<evidence type="ECO:0000256" key="10">
    <source>
        <dbReference type="ARBA" id="ARBA00023004"/>
    </source>
</evidence>
<dbReference type="GO" id="GO:0003677">
    <property type="term" value="F:DNA binding"/>
    <property type="evidence" value="ECO:0007669"/>
    <property type="project" value="InterPro"/>
</dbReference>
<evidence type="ECO:0000259" key="21">
    <source>
        <dbReference type="PROSITE" id="PS51193"/>
    </source>
</evidence>
<keyword evidence="8" id="KW-0347">Helicase</keyword>
<evidence type="ECO:0000313" key="23">
    <source>
        <dbReference type="Proteomes" id="UP001140091"/>
    </source>
</evidence>
<dbReference type="InterPro" id="IPR045028">
    <property type="entry name" value="DinG/Rad3-like"/>
</dbReference>
<evidence type="ECO:0000256" key="13">
    <source>
        <dbReference type="ARBA" id="ARBA00023306"/>
    </source>
</evidence>
<evidence type="ECO:0000256" key="6">
    <source>
        <dbReference type="ARBA" id="ARBA00022741"/>
    </source>
</evidence>
<reference evidence="22" key="1">
    <citation type="submission" date="2022-06" db="EMBL/GenBank/DDBJ databases">
        <title>Genome Sequence of Candolleomyces eurysporus.</title>
        <authorList>
            <person name="Buettner E."/>
        </authorList>
    </citation>
    <scope>NUCLEOTIDE SEQUENCE</scope>
    <source>
        <strain evidence="22">VTCC 930004</strain>
    </source>
</reference>
<comment type="function">
    <text evidence="18">ATP-dependent DNA helicase important for chromosome transmission and normal cell cycle progression in G(2)/M. May have a role in changing DNA topology to allow the loading of proteins involved in maintaining sister chromatid cohesion in the vicinity of the centromeres. Has a specific role in chromosome segregation during meiosis II.</text>
</comment>
<keyword evidence="5" id="KW-0479">Metal-binding</keyword>
<dbReference type="GO" id="GO:0016818">
    <property type="term" value="F:hydrolase activity, acting on acid anhydrides, in phosphorus-containing anhydrides"/>
    <property type="evidence" value="ECO:0007669"/>
    <property type="project" value="InterPro"/>
</dbReference>
<evidence type="ECO:0000256" key="8">
    <source>
        <dbReference type="ARBA" id="ARBA00022806"/>
    </source>
</evidence>
<dbReference type="InterPro" id="IPR027417">
    <property type="entry name" value="P-loop_NTPase"/>
</dbReference>
<feature type="compositionally biased region" description="Basic and acidic residues" evidence="20">
    <location>
        <begin position="8"/>
        <end position="22"/>
    </location>
</feature>
<dbReference type="GO" id="GO:0043139">
    <property type="term" value="F:5'-3' DNA helicase activity"/>
    <property type="evidence" value="ECO:0007669"/>
    <property type="project" value="UniProtKB-EC"/>
</dbReference>
<dbReference type="InterPro" id="IPR014013">
    <property type="entry name" value="Helic_SF1/SF2_ATP-bd_DinG/Rad3"/>
</dbReference>
<dbReference type="EC" id="5.6.2.3" evidence="15"/>
<feature type="region of interest" description="Disordered" evidence="20">
    <location>
        <begin position="1"/>
        <end position="77"/>
    </location>
</feature>
<dbReference type="GO" id="GO:0034085">
    <property type="term" value="P:establishment of sister chromatid cohesion"/>
    <property type="evidence" value="ECO:0007669"/>
    <property type="project" value="TreeGrafter"/>
</dbReference>
<dbReference type="PROSITE" id="PS51193">
    <property type="entry name" value="HELICASE_ATP_BIND_2"/>
    <property type="match status" value="1"/>
</dbReference>
<comment type="caution">
    <text evidence="22">The sequence shown here is derived from an EMBL/GenBank/DDBJ whole genome shotgun (WGS) entry which is preliminary data.</text>
</comment>
<dbReference type="Gene3D" id="3.40.50.300">
    <property type="entry name" value="P-loop containing nucleotide triphosphate hydrolases"/>
    <property type="match status" value="2"/>
</dbReference>
<keyword evidence="23" id="KW-1185">Reference proteome</keyword>
<dbReference type="Pfam" id="PF13307">
    <property type="entry name" value="Helicase_C_2"/>
    <property type="match status" value="1"/>
</dbReference>
<protein>
    <recommendedName>
        <fullName evidence="4">ATP-dependent DNA helicase CHL1</fullName>
        <ecNumber evidence="15">5.6.2.3</ecNumber>
    </recommendedName>
    <alternativeName>
        <fullName evidence="3">ATP-dependent DNA helicase chl1</fullName>
    </alternativeName>
    <alternativeName>
        <fullName evidence="14">Chromosome loss protein 1</fullName>
    </alternativeName>
    <alternativeName>
        <fullName evidence="16 17">DNA 5'-3' helicase CHL1</fullName>
    </alternativeName>
</protein>
<keyword evidence="11" id="KW-0411">Iron-sulfur</keyword>
<dbReference type="EMBL" id="JANBPK010000704">
    <property type="protein sequence ID" value="KAJ2935178.1"/>
    <property type="molecule type" value="Genomic_DNA"/>
</dbReference>
<organism evidence="22 23">
    <name type="scientific">Candolleomyces eurysporus</name>
    <dbReference type="NCBI Taxonomy" id="2828524"/>
    <lineage>
        <taxon>Eukaryota</taxon>
        <taxon>Fungi</taxon>
        <taxon>Dikarya</taxon>
        <taxon>Basidiomycota</taxon>
        <taxon>Agaricomycotina</taxon>
        <taxon>Agaricomycetes</taxon>
        <taxon>Agaricomycetidae</taxon>
        <taxon>Agaricales</taxon>
        <taxon>Agaricineae</taxon>
        <taxon>Psathyrellaceae</taxon>
        <taxon>Candolleomyces</taxon>
    </lineage>
</organism>
<sequence>MEADERDYEEKLAKARKREQQLRRMAAGRMNKRARYPNAATRAPGEPSSSKARAAEDEDDNVFLPEDEPTNDDGGEYISPELRVLMEKVDRIQRSRHLHGEEEEVACTKIYYASRTHSQLTQVLPEMSKLKLKQSVSVTNYHEKGFLSEPSSLPRKRSLSVGEDDDNQDECGTNKQFRTVSLGSRKQLCINEELKAKSRDLDEACRELLGEKAGKRCQYLPPAGEEVAMLDFRDQILAVPKDIEDLAEAGRLANICPYFGSRKAIPQAELVTLPYNLLLQKSAREALGIDLKDQVVIIDEAHTISSDLIPTLLSLSTNVLSYSSLAVSLQQVCTYVQRFKNRLSAVNMLHLKRLVVFLDALKKAASEWRDQRVAALKNKQQKLEKSEVLTVVDFMGRLGKKASSINLLEIESYLKKSKIARKISGYAEKQAEKEEADAGSSRKAKRGTLPPLHAVEDFMVSLSHPNDDGRVTFTFIEVPGQEATVELRYQLLNPAPNFLEVVQDARAVVLAGGTMSPVFFEPQESTEVDTVLREYAAAVQGQVPDKKGGALLFAVIGAKLSEGLNFADDLARAVVIVGLPFPNLGSPELRERMKYVKMLEEKRLIGSAGTNKRESGKDAAAELYENMCMNAVNQSIGRAIRHRNDWASLLLLDRRYANPSIRNKLPKWIRKELVVSEGFGQTIKDVAAFSSQRRKHATSS</sequence>
<evidence type="ECO:0000256" key="11">
    <source>
        <dbReference type="ARBA" id="ARBA00023014"/>
    </source>
</evidence>
<keyword evidence="10" id="KW-0408">Iron</keyword>
<evidence type="ECO:0000256" key="4">
    <source>
        <dbReference type="ARBA" id="ARBA00017386"/>
    </source>
</evidence>
<dbReference type="GO" id="GO:0046872">
    <property type="term" value="F:metal ion binding"/>
    <property type="evidence" value="ECO:0007669"/>
    <property type="project" value="UniProtKB-KW"/>
</dbReference>
<dbReference type="OrthoDB" id="267079at2759"/>
<proteinExistence type="inferred from homology"/>
<dbReference type="PANTHER" id="PTHR11472:SF41">
    <property type="entry name" value="ATP-DEPENDENT DNA HELICASE DDX11-RELATED"/>
    <property type="match status" value="1"/>
</dbReference>
<dbReference type="GO" id="GO:0005634">
    <property type="term" value="C:nucleus"/>
    <property type="evidence" value="ECO:0007669"/>
    <property type="project" value="TreeGrafter"/>
</dbReference>
<evidence type="ECO:0000256" key="14">
    <source>
        <dbReference type="ARBA" id="ARBA00029709"/>
    </source>
</evidence>
<dbReference type="InterPro" id="IPR006555">
    <property type="entry name" value="ATP-dep_Helicase_C"/>
</dbReference>
<dbReference type="SMART" id="SM00488">
    <property type="entry name" value="DEXDc2"/>
    <property type="match status" value="1"/>
</dbReference>
<keyword evidence="7" id="KW-0378">Hydrolase</keyword>
<dbReference type="AlphaFoldDB" id="A0A9W8JQM0"/>
<evidence type="ECO:0000313" key="22">
    <source>
        <dbReference type="EMBL" id="KAJ2935178.1"/>
    </source>
</evidence>
<evidence type="ECO:0000256" key="2">
    <source>
        <dbReference type="ARBA" id="ARBA00008435"/>
    </source>
</evidence>
<dbReference type="PANTHER" id="PTHR11472">
    <property type="entry name" value="DNA REPAIR DEAD HELICASE RAD3/XP-D SUBFAMILY MEMBER"/>
    <property type="match status" value="1"/>
</dbReference>
<evidence type="ECO:0000256" key="1">
    <source>
        <dbReference type="ARBA" id="ARBA00001966"/>
    </source>
</evidence>
<evidence type="ECO:0000256" key="9">
    <source>
        <dbReference type="ARBA" id="ARBA00022840"/>
    </source>
</evidence>
<gene>
    <name evidence="22" type="ORF">H1R20_g1973</name>
</gene>
<evidence type="ECO:0000256" key="20">
    <source>
        <dbReference type="SAM" id="MobiDB-lite"/>
    </source>
</evidence>
<evidence type="ECO:0000256" key="19">
    <source>
        <dbReference type="ARBA" id="ARBA00048954"/>
    </source>
</evidence>
<comment type="similarity">
    <text evidence="2">Belongs to the DEAD box helicase family. DEAH subfamily. DDX11/CHL1 sub-subfamily.</text>
</comment>
<accession>A0A9W8JQM0</accession>
<keyword evidence="13" id="KW-0131">Cell cycle</keyword>
<dbReference type="GO" id="GO:0005524">
    <property type="term" value="F:ATP binding"/>
    <property type="evidence" value="ECO:0007669"/>
    <property type="project" value="UniProtKB-KW"/>
</dbReference>
<keyword evidence="6" id="KW-0547">Nucleotide-binding</keyword>
<dbReference type="InterPro" id="IPR006554">
    <property type="entry name" value="Helicase-like_DEXD_c2"/>
</dbReference>
<evidence type="ECO:0000256" key="5">
    <source>
        <dbReference type="ARBA" id="ARBA00022723"/>
    </source>
</evidence>
<dbReference type="Proteomes" id="UP001140091">
    <property type="component" value="Unassembled WGS sequence"/>
</dbReference>
<keyword evidence="12" id="KW-0413">Isomerase</keyword>
<dbReference type="GO" id="GO:0006139">
    <property type="term" value="P:nucleobase-containing compound metabolic process"/>
    <property type="evidence" value="ECO:0007669"/>
    <property type="project" value="InterPro"/>
</dbReference>
<feature type="domain" description="Helicase ATP-binding" evidence="21">
    <location>
        <begin position="60"/>
        <end position="355"/>
    </location>
</feature>
<dbReference type="GO" id="GO:0051536">
    <property type="term" value="F:iron-sulfur cluster binding"/>
    <property type="evidence" value="ECO:0007669"/>
    <property type="project" value="UniProtKB-KW"/>
</dbReference>
<dbReference type="SMART" id="SM00491">
    <property type="entry name" value="HELICc2"/>
    <property type="match status" value="1"/>
</dbReference>
<dbReference type="Pfam" id="PF06733">
    <property type="entry name" value="DEAD_2"/>
    <property type="match status" value="1"/>
</dbReference>
<evidence type="ECO:0000256" key="17">
    <source>
        <dbReference type="ARBA" id="ARBA00045008"/>
    </source>
</evidence>
<keyword evidence="9" id="KW-0067">ATP-binding</keyword>
<feature type="non-terminal residue" evidence="22">
    <location>
        <position position="700"/>
    </location>
</feature>